<dbReference type="OrthoDB" id="1525027at2"/>
<dbReference type="AlphaFoldDB" id="A0A3D9L6Z6"/>
<dbReference type="NCBIfam" id="TIGR02167">
    <property type="entry name" value="Liste_lipo_26"/>
    <property type="match status" value="2"/>
</dbReference>
<organism evidence="3 4">
    <name type="scientific">Marinoscillum furvescens DSM 4134</name>
    <dbReference type="NCBI Taxonomy" id="1122208"/>
    <lineage>
        <taxon>Bacteria</taxon>
        <taxon>Pseudomonadati</taxon>
        <taxon>Bacteroidota</taxon>
        <taxon>Cytophagia</taxon>
        <taxon>Cytophagales</taxon>
        <taxon>Reichenbachiellaceae</taxon>
        <taxon>Marinoscillum</taxon>
    </lineage>
</organism>
<dbReference type="EMBL" id="QREG01000004">
    <property type="protein sequence ID" value="REE01070.1"/>
    <property type="molecule type" value="Genomic_DNA"/>
</dbReference>
<dbReference type="InterPro" id="IPR032186">
    <property type="entry name" value="DUF5018"/>
</dbReference>
<evidence type="ECO:0000313" key="4">
    <source>
        <dbReference type="Proteomes" id="UP000256779"/>
    </source>
</evidence>
<dbReference type="RefSeq" id="WP_115867160.1">
    <property type="nucleotide sequence ID" value="NZ_QREG01000004.1"/>
</dbReference>
<dbReference type="InterPro" id="IPR005046">
    <property type="entry name" value="DUF285"/>
</dbReference>
<protein>
    <submittedName>
        <fullName evidence="3">Surface protein</fullName>
    </submittedName>
</protein>
<dbReference type="Gene3D" id="2.60.40.2340">
    <property type="match status" value="2"/>
</dbReference>
<dbReference type="GO" id="GO:0005509">
    <property type="term" value="F:calcium ion binding"/>
    <property type="evidence" value="ECO:0007669"/>
    <property type="project" value="InterPro"/>
</dbReference>
<dbReference type="InterPro" id="IPR035986">
    <property type="entry name" value="PKD_dom_sf"/>
</dbReference>
<accession>A0A3D9L6Z6</accession>
<proteinExistence type="predicted"/>
<sequence>MKKLLPLILSCVLTGSLYAQRAFITTWQTTTENESITIPTRGSGYAYTVDWGDGSTDTTTYQGSAIHVYTDPGIYSVSIIGVFPRIYFNNGRDKDKILTIEQWGDIQWTNMNRAFKGCSNLTIPATDAPNLSAVYDMYDMFFGATSMNADIGHWDVSNVRVMRGVFLLASSFNQDISSWDVSNVNFMEYMFDKATSFNQDISGWDVSKVTSMKGMFQLSSAFDQDLGAWNIEKVENMSLMFNESGMSGYSYDQTLQGWAEKAVQNNVTVGVKDMLYCFGESARESLKSNAGWSFDGDQKQCTSILQFQLDEAVSEPVINQSNQTVYCEVDFDTSLVDLVPELSVTEGASLSPQSGVALDFTTPQVYTVTSEDGTTTQDWTVTITYPSESATAISSFALPGQLAEAVIDTGAHTIEAIMPVEVDLTSIAPSITTSYGATVSPDSGMVNDFANPTIYTVTAYDGITRQDWEVSVVQPPVIAHVADQSVLGYSEFAITIEATDADGDDLVFSLDDTSKSKGMLIDENQVLRWTPTFIHQGSHAVEVVVMEETEHELTDTLRFTVDVEEMKVWDGNAWSTVSYNRVHVIASAYDTDAHGALEVGKDLIVEASGSLHIDAGSPVAVFSADVYNYGEVRIAPGGELIPLGGTLYGDNYTVERNTTFDQSTGRYSMIGSPVKDASFDVLGENALVYFYDESETYDPGGTDGLNRFKDPLANGMSEMEAGAGYFSAFTGDEDGLVTFVGTPHNSEITRSLTATDHAAVEDVYEGYHILSNPYPMSLSISEFLSENEDLEGAVYVWDDNGSDTGRGTNADYLVHNGDVAVQTTPGGRSSELEGLSSGQGFFVKMKEGVRETEVVLSPEMFGDGDNGTFFRQTPQAIARVNLTSANGFFRQTVVGLQEGHGLKNSFNAPVFDPASANLLYTICEGKALAIQGVNQAVERIPLGVNVSESGSYTLSSELEGSRGQALYLHDLHTGVYHHLND</sequence>
<feature type="chain" id="PRO_5017536538" evidence="1">
    <location>
        <begin position="22"/>
        <end position="981"/>
    </location>
</feature>
<comment type="caution">
    <text evidence="3">The sequence shown here is derived from an EMBL/GenBank/DDBJ whole genome shotgun (WGS) entry which is preliminary data.</text>
</comment>
<dbReference type="InterPro" id="IPR000601">
    <property type="entry name" value="PKD_dom"/>
</dbReference>
<feature type="signal peptide" evidence="1">
    <location>
        <begin position="1"/>
        <end position="21"/>
    </location>
</feature>
<dbReference type="SUPFAM" id="SSF49299">
    <property type="entry name" value="PKD domain"/>
    <property type="match status" value="1"/>
</dbReference>
<dbReference type="CDD" id="cd00146">
    <property type="entry name" value="PKD"/>
    <property type="match status" value="1"/>
</dbReference>
<dbReference type="InterPro" id="IPR011889">
    <property type="entry name" value="Liste_lipo_26"/>
</dbReference>
<dbReference type="GO" id="GO:0016020">
    <property type="term" value="C:membrane"/>
    <property type="evidence" value="ECO:0007669"/>
    <property type="project" value="InterPro"/>
</dbReference>
<dbReference type="Proteomes" id="UP000256779">
    <property type="component" value="Unassembled WGS sequence"/>
</dbReference>
<evidence type="ECO:0000313" key="3">
    <source>
        <dbReference type="EMBL" id="REE01070.1"/>
    </source>
</evidence>
<dbReference type="Pfam" id="PF16410">
    <property type="entry name" value="DUF5018"/>
    <property type="match status" value="1"/>
</dbReference>
<evidence type="ECO:0000256" key="1">
    <source>
        <dbReference type="SAM" id="SignalP"/>
    </source>
</evidence>
<keyword evidence="1" id="KW-0732">Signal</keyword>
<evidence type="ECO:0000259" key="2">
    <source>
        <dbReference type="PROSITE" id="PS50093"/>
    </source>
</evidence>
<reference evidence="3 4" key="1">
    <citation type="submission" date="2018-07" db="EMBL/GenBank/DDBJ databases">
        <title>Genomic Encyclopedia of Type Strains, Phase IV (KMG-IV): sequencing the most valuable type-strain genomes for metagenomic binning, comparative biology and taxonomic classification.</title>
        <authorList>
            <person name="Goeker M."/>
        </authorList>
    </citation>
    <scope>NUCLEOTIDE SEQUENCE [LARGE SCALE GENOMIC DNA]</scope>
    <source>
        <strain evidence="3 4">DSM 4134</strain>
    </source>
</reference>
<dbReference type="PROSITE" id="PS50093">
    <property type="entry name" value="PKD"/>
    <property type="match status" value="1"/>
</dbReference>
<name>A0A3D9L6Z6_MARFU</name>
<gene>
    <name evidence="3" type="ORF">C7460_10489</name>
</gene>
<dbReference type="SUPFAM" id="SSF49313">
    <property type="entry name" value="Cadherin-like"/>
    <property type="match status" value="1"/>
</dbReference>
<dbReference type="InterPro" id="IPR015919">
    <property type="entry name" value="Cadherin-like_sf"/>
</dbReference>
<keyword evidence="4" id="KW-1185">Reference proteome</keyword>
<dbReference type="Pfam" id="PF03382">
    <property type="entry name" value="DUF285"/>
    <property type="match status" value="1"/>
</dbReference>
<dbReference type="Gene3D" id="2.60.40.10">
    <property type="entry name" value="Immunoglobulins"/>
    <property type="match status" value="2"/>
</dbReference>
<feature type="domain" description="PKD" evidence="2">
    <location>
        <begin position="42"/>
        <end position="79"/>
    </location>
</feature>
<dbReference type="InterPro" id="IPR013783">
    <property type="entry name" value="Ig-like_fold"/>
</dbReference>